<name>A0ABY9P776_9GAMM</name>
<protein>
    <submittedName>
        <fullName evidence="3">Tail fiber assembly protein</fullName>
    </submittedName>
</protein>
<organism evidence="3 4">
    <name type="scientific">Lysobacter yananisis</name>
    <dbReference type="NCBI Taxonomy" id="1003114"/>
    <lineage>
        <taxon>Bacteria</taxon>
        <taxon>Pseudomonadati</taxon>
        <taxon>Pseudomonadota</taxon>
        <taxon>Gammaproteobacteria</taxon>
        <taxon>Lysobacterales</taxon>
        <taxon>Lysobacteraceae</taxon>
        <taxon>Lysobacter</taxon>
    </lineage>
</organism>
<evidence type="ECO:0000259" key="2">
    <source>
        <dbReference type="Pfam" id="PF16778"/>
    </source>
</evidence>
<evidence type="ECO:0000256" key="1">
    <source>
        <dbReference type="SAM" id="MobiDB-lite"/>
    </source>
</evidence>
<proteinExistence type="predicted"/>
<feature type="region of interest" description="Disordered" evidence="1">
    <location>
        <begin position="84"/>
        <end position="107"/>
    </location>
</feature>
<feature type="compositionally biased region" description="Polar residues" evidence="1">
    <location>
        <begin position="1"/>
        <end position="10"/>
    </location>
</feature>
<evidence type="ECO:0000313" key="4">
    <source>
        <dbReference type="Proteomes" id="UP001229313"/>
    </source>
</evidence>
<reference evidence="3 4" key="1">
    <citation type="submission" date="2023-08" db="EMBL/GenBank/DDBJ databases">
        <title>The whole genome sequence of Lysobacter yananisis.</title>
        <authorList>
            <person name="Sun H."/>
        </authorList>
    </citation>
    <scope>NUCLEOTIDE SEQUENCE [LARGE SCALE GENOMIC DNA]</scope>
    <source>
        <strain evidence="3 4">SNNU513</strain>
    </source>
</reference>
<dbReference type="EMBL" id="CP133568">
    <property type="protein sequence ID" value="WMT02839.1"/>
    <property type="molecule type" value="Genomic_DNA"/>
</dbReference>
<accession>A0ABY9P776</accession>
<dbReference type="RefSeq" id="WP_309151775.1">
    <property type="nucleotide sequence ID" value="NZ_CP133568.1"/>
</dbReference>
<dbReference type="Gene3D" id="6.10.140.1310">
    <property type="match status" value="1"/>
</dbReference>
<feature type="domain" description="Phage tail assembly chaperone-like" evidence="2">
    <location>
        <begin position="40"/>
        <end position="95"/>
    </location>
</feature>
<dbReference type="Pfam" id="PF16778">
    <property type="entry name" value="Phage_tail_APC"/>
    <property type="match status" value="1"/>
</dbReference>
<dbReference type="Proteomes" id="UP001229313">
    <property type="component" value="Chromosome"/>
</dbReference>
<dbReference type="InterPro" id="IPR031893">
    <property type="entry name" value="Phage_tail_APC"/>
</dbReference>
<sequence length="107" mass="11872">MYAITDSSYRAINRPDEVGPGETFALEIPPPLLDTLRSIEARRMRSARLRDSDWTQMPDSPLSAAERLAWAGYRTQLRNLPDLPGFPDVEWPQPPVLGEGAAAARAP</sequence>
<evidence type="ECO:0000313" key="3">
    <source>
        <dbReference type="EMBL" id="WMT02839.1"/>
    </source>
</evidence>
<gene>
    <name evidence="3" type="ORF">RDV84_23220</name>
</gene>
<keyword evidence="4" id="KW-1185">Reference proteome</keyword>
<feature type="region of interest" description="Disordered" evidence="1">
    <location>
        <begin position="1"/>
        <end position="27"/>
    </location>
</feature>